<accession>A0A6J5NVG1</accession>
<evidence type="ECO:0000313" key="2">
    <source>
        <dbReference type="EMBL" id="CAB5223963.1"/>
    </source>
</evidence>
<proteinExistence type="predicted"/>
<dbReference type="EMBL" id="LR796685">
    <property type="protein sequence ID" value="CAB4159194.1"/>
    <property type="molecule type" value="Genomic_DNA"/>
</dbReference>
<name>A0A6J5NVG1_9CAUD</name>
<dbReference type="EMBL" id="LR798327">
    <property type="protein sequence ID" value="CAB5223963.1"/>
    <property type="molecule type" value="Genomic_DNA"/>
</dbReference>
<organism evidence="1">
    <name type="scientific">uncultured Caudovirales phage</name>
    <dbReference type="NCBI Taxonomy" id="2100421"/>
    <lineage>
        <taxon>Viruses</taxon>
        <taxon>Duplodnaviria</taxon>
        <taxon>Heunggongvirae</taxon>
        <taxon>Uroviricota</taxon>
        <taxon>Caudoviricetes</taxon>
        <taxon>Peduoviridae</taxon>
        <taxon>Maltschvirus</taxon>
        <taxon>Maltschvirus maltsch</taxon>
    </lineage>
</organism>
<sequence>MMMGMHVKFTNRLARWMEMLPARFRRAEKSLQAEVNERMPEPRSEGEAAVQAAMGWQESDWQQAVTRSMNQSVKEL</sequence>
<protein>
    <submittedName>
        <fullName evidence="1">Uncharacterized protein</fullName>
    </submittedName>
</protein>
<gene>
    <name evidence="1" type="ORF">UFOVP705_59</name>
    <name evidence="2" type="ORF">UFOVP736_22</name>
</gene>
<reference evidence="1" key="1">
    <citation type="submission" date="2020-04" db="EMBL/GenBank/DDBJ databases">
        <authorList>
            <person name="Chiriac C."/>
            <person name="Salcher M."/>
            <person name="Ghai R."/>
            <person name="Kavagutti S V."/>
        </authorList>
    </citation>
    <scope>NUCLEOTIDE SEQUENCE</scope>
</reference>
<evidence type="ECO:0000313" key="1">
    <source>
        <dbReference type="EMBL" id="CAB4159194.1"/>
    </source>
</evidence>